<dbReference type="Pfam" id="PF00746">
    <property type="entry name" value="Gram_pos_anchor"/>
    <property type="match status" value="1"/>
</dbReference>
<evidence type="ECO:0000259" key="9">
    <source>
        <dbReference type="PROSITE" id="PS50847"/>
    </source>
</evidence>
<reference evidence="10 11" key="1">
    <citation type="submission" date="2014-11" db="EMBL/GenBank/DDBJ databases">
        <title>Genome sequence and analysis of novel Kurthia sp.</title>
        <authorList>
            <person name="Lawson J.N."/>
            <person name="Gonzalez J.E."/>
            <person name="Rinauldi L."/>
            <person name="Xuan Z."/>
            <person name="Firman A."/>
            <person name="Shaddox L."/>
            <person name="Trudeau A."/>
            <person name="Shah S."/>
            <person name="Reiman D."/>
        </authorList>
    </citation>
    <scope>NUCLEOTIDE SEQUENCE [LARGE SCALE GENOMIC DNA]</scope>
    <source>
        <strain evidence="10 11">3B1D</strain>
    </source>
</reference>
<dbReference type="InterPro" id="IPR019931">
    <property type="entry name" value="LPXTG_anchor"/>
</dbReference>
<dbReference type="GO" id="GO:0005518">
    <property type="term" value="F:collagen binding"/>
    <property type="evidence" value="ECO:0007669"/>
    <property type="project" value="InterPro"/>
</dbReference>
<dbReference type="InterPro" id="IPR008456">
    <property type="entry name" value="Collagen-bd_dom"/>
</dbReference>
<dbReference type="Pfam" id="PF17802">
    <property type="entry name" value="SpaA"/>
    <property type="match status" value="3"/>
</dbReference>
<dbReference type="PROSITE" id="PS50847">
    <property type="entry name" value="GRAM_POS_ANCHORING"/>
    <property type="match status" value="1"/>
</dbReference>
<dbReference type="Gene3D" id="2.60.40.10">
    <property type="entry name" value="Immunoglobulins"/>
    <property type="match status" value="3"/>
</dbReference>
<feature type="transmembrane region" description="Helical" evidence="8">
    <location>
        <begin position="1241"/>
        <end position="1260"/>
    </location>
</feature>
<feature type="region of interest" description="Disordered" evidence="7">
    <location>
        <begin position="1180"/>
        <end position="1234"/>
    </location>
</feature>
<name>A0A433RYI5_9BACL</name>
<organism evidence="10 11">
    <name type="scientific">Candidatus Kurthia intestinigallinarum</name>
    <dbReference type="NCBI Taxonomy" id="1562256"/>
    <lineage>
        <taxon>Bacteria</taxon>
        <taxon>Bacillati</taxon>
        <taxon>Bacillota</taxon>
        <taxon>Bacilli</taxon>
        <taxon>Bacillales</taxon>
        <taxon>Caryophanaceae</taxon>
        <taxon>Kurthia</taxon>
    </lineage>
</organism>
<dbReference type="InterPro" id="IPR013783">
    <property type="entry name" value="Ig-like_fold"/>
</dbReference>
<dbReference type="OrthoDB" id="2056845at2"/>
<dbReference type="Proteomes" id="UP000288623">
    <property type="component" value="Unassembled WGS sequence"/>
</dbReference>
<comment type="caution">
    <text evidence="10">The sequence shown here is derived from an EMBL/GenBank/DDBJ whole genome shotgun (WGS) entry which is preliminary data.</text>
</comment>
<comment type="similarity">
    <text evidence="2">Belongs to the serine-aspartate repeat-containing protein (SDr) family.</text>
</comment>
<dbReference type="PANTHER" id="PTHR36108">
    <property type="entry name" value="COLOSSIN-B-RELATED"/>
    <property type="match status" value="1"/>
</dbReference>
<keyword evidence="11" id="KW-1185">Reference proteome</keyword>
<dbReference type="SUPFAM" id="SSF49478">
    <property type="entry name" value="Cna protein B-type domain"/>
    <property type="match status" value="2"/>
</dbReference>
<feature type="compositionally biased region" description="Low complexity" evidence="7">
    <location>
        <begin position="1205"/>
        <end position="1234"/>
    </location>
</feature>
<evidence type="ECO:0000256" key="3">
    <source>
        <dbReference type="ARBA" id="ARBA00022512"/>
    </source>
</evidence>
<keyword evidence="5" id="KW-0732">Signal</keyword>
<evidence type="ECO:0000256" key="1">
    <source>
        <dbReference type="ARBA" id="ARBA00004168"/>
    </source>
</evidence>
<evidence type="ECO:0000313" key="11">
    <source>
        <dbReference type="Proteomes" id="UP000288623"/>
    </source>
</evidence>
<dbReference type="InterPro" id="IPR008966">
    <property type="entry name" value="Adhesion_dom_sf"/>
</dbReference>
<dbReference type="Gene3D" id="2.60.40.740">
    <property type="match status" value="4"/>
</dbReference>
<comment type="subcellular location">
    <subcellularLocation>
        <location evidence="1">Secreted</location>
        <location evidence="1">Cell wall</location>
        <topology evidence="1">Peptidoglycan-anchor</topology>
    </subcellularLocation>
</comment>
<sequence length="1266" mass="137307">MLVFNVILSYAGVGTTAKAATNDAIEGLTGFELSYTDSERNEKDAVTSLDDIIQAAYQFEFGNLDADKTITFKLPAQLKVIQTYTNEEITNSNGKVIGKFTLAADGTVTLTAYKGRDVKINFNAESTMKPGTPIESNTTEIVYGSQKAELVVDFEQGKAISKAVTKVNDTTYKWTIDVNTELSKLTNAVVKDAIPQGLEATNVKVSELSVALNAGDKLSFVAGKDVSDTVTSKDPVTVTLGDTSKAYRIEITTNKVDNKLIANYVNTATLESNEGSTTSNEASMAYQTKVNVNKSKSSVNTTDGYIDYFIDFDTKGQEIPAGATITDVLTTPAIKDKNFKLASLKAADFTIVKKDTAEVAVPTNSYKINVTKDGTRDKTTVMTFNEALNGHYIIRYRVSYSPKGGILSPSDIQFRNTATLKATIDGKETTLGSDYEDISIKNSYSDTRKSVVETDFKNRVVTYEIKVTVPEDGSKFSVKDTPVDNGSITNLKLVNVKKGDAVFEDASMKQVGNDYYFYLYNTKDATSTTAKGVYTIRYTMDFDADKGAETGNSNSYVIYKGTEAQTDAIGTTFYPNNSVLAKNNGFKSGKLLLNEDGTYKGKEYKVGFNFNQHDLTDATLKDTLKGSQHYVKDSFALYAWDIKDGTDTTGITEIKGVNWAEAVTFAEGNQSFTIDVNKLLPDTADKTKAYQLHYETSIDDQILGKDTTNSVQTIYSNIVTDSLTDKDHTITTPGEIPRGGEYVSKSGAQQGRLAHWTVDVNATQSKLRDAVVQDQLSAGHSVVESSFKLYKATMTNGKLVASNEALEAGKDYTVTFANNGFSLKFADTIHTPYVLKYDSYITAKLGQSIKNNISIDTTDTINKNTSTSSSIAVSNASGNGNSSDIETSTVSIKKVDATDETQLLAVAEFELVYTDAETNVTIKRTATTNEQGIATFTEIPYSKYVDEKGVVVKEVKAPEGFKLADDKIQLDITKAKTNVTVKNTPEKLPVGSIQIQKFDKVNSDKALAGAEFALQTTDGQAVTDENNRAITVTTNAEGRAVIENISYGDYALVEVKAPAGYTLSTDTYDVEVKANETVKQVITNKKETASVTLTKFDAKTYKVLSGAVFNLVDEDGTLVKQALTTNQNGQITVRNLPTGHYQFIEVKAPVGYTLDNSPISFDAKGKHIDLQFTNMKVPEAPKEDPEEHHTPTPPGKTPTPGDGGENPSTPATPSQSTSEATSTTPSTETTTLPQTGESTKFVMYAGLVIILGALVLLVAVRRKATK</sequence>
<gene>
    <name evidence="10" type="ORF">QI30_01130</name>
</gene>
<dbReference type="SUPFAM" id="SSF49401">
    <property type="entry name" value="Bacterial adhesins"/>
    <property type="match status" value="5"/>
</dbReference>
<dbReference type="AlphaFoldDB" id="A0A433RYI5"/>
<evidence type="ECO:0000256" key="2">
    <source>
        <dbReference type="ARBA" id="ARBA00007257"/>
    </source>
</evidence>
<evidence type="ECO:0000256" key="5">
    <source>
        <dbReference type="ARBA" id="ARBA00022729"/>
    </source>
</evidence>
<keyword evidence="6" id="KW-0572">Peptidoglycan-anchor</keyword>
<feature type="compositionally biased region" description="Basic and acidic residues" evidence="7">
    <location>
        <begin position="1180"/>
        <end position="1190"/>
    </location>
</feature>
<keyword evidence="8" id="KW-0472">Membrane</keyword>
<evidence type="ECO:0000313" key="10">
    <source>
        <dbReference type="EMBL" id="RUS58344.1"/>
    </source>
</evidence>
<dbReference type="PANTHER" id="PTHR36108:SF13">
    <property type="entry name" value="COLOSSIN-B-RELATED"/>
    <property type="match status" value="1"/>
</dbReference>
<dbReference type="RefSeq" id="WP_126989110.1">
    <property type="nucleotide sequence ID" value="NZ_JTFC01000005.1"/>
</dbReference>
<evidence type="ECO:0000256" key="7">
    <source>
        <dbReference type="SAM" id="MobiDB-lite"/>
    </source>
</evidence>
<keyword evidence="8" id="KW-0812">Transmembrane</keyword>
<keyword evidence="8" id="KW-1133">Transmembrane helix</keyword>
<keyword evidence="3" id="KW-0134">Cell wall</keyword>
<dbReference type="EMBL" id="JTFC01000005">
    <property type="protein sequence ID" value="RUS58344.1"/>
    <property type="molecule type" value="Genomic_DNA"/>
</dbReference>
<evidence type="ECO:0000256" key="4">
    <source>
        <dbReference type="ARBA" id="ARBA00022525"/>
    </source>
</evidence>
<evidence type="ECO:0000256" key="6">
    <source>
        <dbReference type="ARBA" id="ARBA00023088"/>
    </source>
</evidence>
<dbReference type="NCBIfam" id="TIGR01167">
    <property type="entry name" value="LPXTG_anchor"/>
    <property type="match status" value="1"/>
</dbReference>
<accession>A0A433RYI5</accession>
<dbReference type="InterPro" id="IPR041033">
    <property type="entry name" value="SpaA_PFL_dom_1"/>
</dbReference>
<proteinExistence type="inferred from homology"/>
<keyword evidence="4" id="KW-0964">Secreted</keyword>
<protein>
    <recommendedName>
        <fullName evidence="9">Gram-positive cocci surface proteins LPxTG domain-containing protein</fullName>
    </recommendedName>
</protein>
<evidence type="ECO:0000256" key="8">
    <source>
        <dbReference type="SAM" id="Phobius"/>
    </source>
</evidence>
<dbReference type="Pfam" id="PF05737">
    <property type="entry name" value="Collagen_bind"/>
    <property type="match status" value="2"/>
</dbReference>
<feature type="domain" description="Gram-positive cocci surface proteins LPxTG" evidence="9">
    <location>
        <begin position="1232"/>
        <end position="1266"/>
    </location>
</feature>